<dbReference type="SUPFAM" id="SSF52343">
    <property type="entry name" value="Ferredoxin reductase-like, C-terminal NADP-linked domain"/>
    <property type="match status" value="1"/>
</dbReference>
<dbReference type="InterPro" id="IPR012675">
    <property type="entry name" value="Beta-grasp_dom_sf"/>
</dbReference>
<dbReference type="InterPro" id="IPR001433">
    <property type="entry name" value="OxRdtase_FAD/NAD-bd"/>
</dbReference>
<evidence type="ECO:0000259" key="5">
    <source>
        <dbReference type="PROSITE" id="PS51384"/>
    </source>
</evidence>
<protein>
    <submittedName>
        <fullName evidence="6">2-polyprenylphenol hydroxylase and related flavodoxin oxidoreductase</fullName>
    </submittedName>
</protein>
<dbReference type="Proteomes" id="UP000000238">
    <property type="component" value="Chromosome"/>
</dbReference>
<dbReference type="InterPro" id="IPR039261">
    <property type="entry name" value="FNR_nucleotide-bd"/>
</dbReference>
<proteinExistence type="inferred from homology"/>
<evidence type="ECO:0000256" key="3">
    <source>
        <dbReference type="ARBA" id="ARBA00038177"/>
    </source>
</evidence>
<comment type="similarity">
    <text evidence="3">Belongs to the Fre/LuxG FAD/NAD(P) flavoprotein oxidoreductase family.</text>
</comment>
<dbReference type="PROSITE" id="PS51085">
    <property type="entry name" value="2FE2S_FER_2"/>
    <property type="match status" value="1"/>
</dbReference>
<dbReference type="HOGENOM" id="CLU_003827_7_0_6"/>
<dbReference type="Gene3D" id="2.40.30.10">
    <property type="entry name" value="Translation factors"/>
    <property type="match status" value="1"/>
</dbReference>
<dbReference type="SUPFAM" id="SSF54292">
    <property type="entry name" value="2Fe-2S ferredoxin-like"/>
    <property type="match status" value="1"/>
</dbReference>
<evidence type="ECO:0000256" key="1">
    <source>
        <dbReference type="ARBA" id="ARBA00023002"/>
    </source>
</evidence>
<feature type="domain" description="FAD-binding FR-type" evidence="5">
    <location>
        <begin position="97"/>
        <end position="196"/>
    </location>
</feature>
<dbReference type="eggNOG" id="COG0633">
    <property type="taxonomic scope" value="Bacteria"/>
</dbReference>
<dbReference type="InterPro" id="IPR017938">
    <property type="entry name" value="Riboflavin_synthase-like_b-brl"/>
</dbReference>
<dbReference type="Gene3D" id="3.40.50.80">
    <property type="entry name" value="Nucleotide-binding domain of ferredoxin-NADP reductase (FNR) module"/>
    <property type="match status" value="1"/>
</dbReference>
<keyword evidence="7" id="KW-1185">Reference proteome</keyword>
<dbReference type="Pfam" id="PF00111">
    <property type="entry name" value="Fer2"/>
    <property type="match status" value="1"/>
</dbReference>
<dbReference type="InterPro" id="IPR017927">
    <property type="entry name" value="FAD-bd_FR_type"/>
</dbReference>
<dbReference type="PRINTS" id="PR00410">
    <property type="entry name" value="PHEHYDRXLASE"/>
</dbReference>
<dbReference type="OrthoDB" id="9806195at2"/>
<dbReference type="InterPro" id="IPR036010">
    <property type="entry name" value="2Fe-2S_ferredoxin-like_sf"/>
</dbReference>
<dbReference type="GO" id="GO:0008218">
    <property type="term" value="P:bioluminescence"/>
    <property type="evidence" value="ECO:0007669"/>
    <property type="project" value="UniProtKB-KW"/>
</dbReference>
<dbReference type="KEGG" id="hch:HCH_00287"/>
<gene>
    <name evidence="6" type="ordered locus">HCH_00287</name>
</gene>
<dbReference type="PANTHER" id="PTHR47354">
    <property type="entry name" value="NADH OXIDOREDUCTASE HCR"/>
    <property type="match status" value="1"/>
</dbReference>
<dbReference type="GO" id="GO:0016491">
    <property type="term" value="F:oxidoreductase activity"/>
    <property type="evidence" value="ECO:0007669"/>
    <property type="project" value="UniProtKB-KW"/>
</dbReference>
<dbReference type="eggNOG" id="COG0543">
    <property type="taxonomic scope" value="Bacteria"/>
</dbReference>
<dbReference type="CDD" id="cd06189">
    <property type="entry name" value="flavin_oxioreductase"/>
    <property type="match status" value="1"/>
</dbReference>
<evidence type="ECO:0000313" key="6">
    <source>
        <dbReference type="EMBL" id="ABC27200.1"/>
    </source>
</evidence>
<dbReference type="STRING" id="349521.HCH_00287"/>
<dbReference type="SUPFAM" id="SSF63380">
    <property type="entry name" value="Riboflavin synthase domain-like"/>
    <property type="match status" value="1"/>
</dbReference>
<organism evidence="6 7">
    <name type="scientific">Hahella chejuensis (strain KCTC 2396)</name>
    <dbReference type="NCBI Taxonomy" id="349521"/>
    <lineage>
        <taxon>Bacteria</taxon>
        <taxon>Pseudomonadati</taxon>
        <taxon>Pseudomonadota</taxon>
        <taxon>Gammaproteobacteria</taxon>
        <taxon>Oceanospirillales</taxon>
        <taxon>Hahellaceae</taxon>
        <taxon>Hahella</taxon>
    </lineage>
</organism>
<reference evidence="6 7" key="1">
    <citation type="journal article" date="2005" name="Nucleic Acids Res.">
        <title>Genomic blueprint of Hahella chejuensis, a marine microbe producing an algicidal agent.</title>
        <authorList>
            <person name="Jeong H."/>
            <person name="Yim J.H."/>
            <person name="Lee C."/>
            <person name="Choi S.-H."/>
            <person name="Park Y.K."/>
            <person name="Yoon S.H."/>
            <person name="Hur C.-G."/>
            <person name="Kang H.-Y."/>
            <person name="Kim D."/>
            <person name="Lee H.H."/>
            <person name="Park K.H."/>
            <person name="Park S.-H."/>
            <person name="Park H.-S."/>
            <person name="Lee H.K."/>
            <person name="Oh T.K."/>
            <person name="Kim J.F."/>
        </authorList>
    </citation>
    <scope>NUCLEOTIDE SEQUENCE [LARGE SCALE GENOMIC DNA]</scope>
    <source>
        <strain evidence="6 7">KCTC 2396</strain>
    </source>
</reference>
<dbReference type="CDD" id="cd00207">
    <property type="entry name" value="fer2"/>
    <property type="match status" value="1"/>
</dbReference>
<sequence length="333" mass="36722">MRRHLRFQPSGHEFDAAEGETILAAALRQGYKILHACDNGVCHICAARLLKGNVAGGVGESGRRRLGADEVLLCKATPEGDCEFELRRIWGPNELETKTLAFQIKAVTALSDDVYQVQLLAPAGALPEFFAGQYLELLAPGVEAAFFSIANAPGTREVELHIQVHQESRSALAIYQYLTSESVVRARLPLGKCFISGVPDMDVSLIAAGTGFAQIKSIVEYLLAQGFERKLSIYWGVRQSQEMYARALSEAWAERHENVSFTPVMADNRDNEWQGHHAELVRAVLAERRHWDNSLVYVSGSPTMVYTAMDALAPLGLPGEQFFSDVLEYAPRG</sequence>
<dbReference type="AlphaFoldDB" id="Q2SQ74"/>
<dbReference type="Gene3D" id="3.10.20.30">
    <property type="match status" value="1"/>
</dbReference>
<dbReference type="PROSITE" id="PS51384">
    <property type="entry name" value="FAD_FR"/>
    <property type="match status" value="1"/>
</dbReference>
<feature type="domain" description="2Fe-2S ferredoxin-type" evidence="4">
    <location>
        <begin position="3"/>
        <end position="90"/>
    </location>
</feature>
<keyword evidence="1" id="KW-0560">Oxidoreductase</keyword>
<dbReference type="GO" id="GO:0051536">
    <property type="term" value="F:iron-sulfur cluster binding"/>
    <property type="evidence" value="ECO:0007669"/>
    <property type="project" value="InterPro"/>
</dbReference>
<evidence type="ECO:0000256" key="2">
    <source>
        <dbReference type="ARBA" id="ARBA00023223"/>
    </source>
</evidence>
<dbReference type="Pfam" id="PF00175">
    <property type="entry name" value="NAD_binding_1"/>
    <property type="match status" value="1"/>
</dbReference>
<accession>Q2SQ74</accession>
<dbReference type="PANTHER" id="PTHR47354:SF7">
    <property type="entry name" value="NAD(P)H-FLAVIN REDUCTASE"/>
    <property type="match status" value="1"/>
</dbReference>
<dbReference type="InterPro" id="IPR050415">
    <property type="entry name" value="MRET"/>
</dbReference>
<evidence type="ECO:0000259" key="4">
    <source>
        <dbReference type="PROSITE" id="PS51085"/>
    </source>
</evidence>
<keyword evidence="2" id="KW-0455">Luminescence</keyword>
<dbReference type="EMBL" id="CP000155">
    <property type="protein sequence ID" value="ABC27200.1"/>
    <property type="molecule type" value="Genomic_DNA"/>
</dbReference>
<name>Q2SQ74_HAHCH</name>
<evidence type="ECO:0000313" key="7">
    <source>
        <dbReference type="Proteomes" id="UP000000238"/>
    </source>
</evidence>
<dbReference type="InterPro" id="IPR001041">
    <property type="entry name" value="2Fe-2S_ferredoxin-type"/>
</dbReference>